<dbReference type="EMBL" id="WIJK01000045">
    <property type="protein sequence ID" value="MQQ53149.1"/>
    <property type="molecule type" value="Genomic_DNA"/>
</dbReference>
<dbReference type="InterPro" id="IPR003593">
    <property type="entry name" value="AAA+_ATPase"/>
</dbReference>
<dbReference type="AlphaFoldDB" id="A0A7X1RMY4"/>
<protein>
    <submittedName>
        <fullName evidence="2">AAA domain-containing protein</fullName>
    </submittedName>
</protein>
<dbReference type="Gene3D" id="3.40.50.300">
    <property type="entry name" value="P-loop containing nucleotide triphosphate hydrolases"/>
    <property type="match status" value="2"/>
</dbReference>
<name>A0A7X1RMY4_STRMT</name>
<dbReference type="Pfam" id="PF07728">
    <property type="entry name" value="AAA_5"/>
    <property type="match status" value="1"/>
</dbReference>
<gene>
    <name evidence="2" type="ORF">GEZ89_09465</name>
</gene>
<evidence type="ECO:0000259" key="1">
    <source>
        <dbReference type="SMART" id="SM00382"/>
    </source>
</evidence>
<evidence type="ECO:0000313" key="2">
    <source>
        <dbReference type="EMBL" id="MQQ53149.1"/>
    </source>
</evidence>
<dbReference type="PANTHER" id="PTHR37291:SF1">
    <property type="entry name" value="TYPE IV METHYL-DIRECTED RESTRICTION ENZYME ECOKMCRB SUBUNIT"/>
    <property type="match status" value="1"/>
</dbReference>
<proteinExistence type="predicted"/>
<dbReference type="GO" id="GO:0005524">
    <property type="term" value="F:ATP binding"/>
    <property type="evidence" value="ECO:0007669"/>
    <property type="project" value="InterPro"/>
</dbReference>
<dbReference type="PANTHER" id="PTHR37291">
    <property type="entry name" value="5-METHYLCYTOSINE-SPECIFIC RESTRICTION ENZYME B"/>
    <property type="match status" value="1"/>
</dbReference>
<dbReference type="SUPFAM" id="SSF52540">
    <property type="entry name" value="P-loop containing nucleoside triphosphate hydrolases"/>
    <property type="match status" value="1"/>
</dbReference>
<feature type="domain" description="AAA+ ATPase" evidence="1">
    <location>
        <begin position="196"/>
        <end position="488"/>
    </location>
</feature>
<dbReference type="InterPro" id="IPR011704">
    <property type="entry name" value="ATPase_dyneun-rel_AAA"/>
</dbReference>
<comment type="caution">
    <text evidence="2">The sequence shown here is derived from an EMBL/GenBank/DDBJ whole genome shotgun (WGS) entry which is preliminary data.</text>
</comment>
<evidence type="ECO:0000313" key="3">
    <source>
        <dbReference type="Proteomes" id="UP000467560"/>
    </source>
</evidence>
<dbReference type="InterPro" id="IPR052934">
    <property type="entry name" value="Methyl-DNA_Rec/Restrict_Enz"/>
</dbReference>
<dbReference type="Proteomes" id="UP000467560">
    <property type="component" value="Unassembled WGS sequence"/>
</dbReference>
<dbReference type="InterPro" id="IPR027417">
    <property type="entry name" value="P-loop_NTPase"/>
</dbReference>
<sequence length="575" mass="66559">MNMGKLEKYELTISSNEIKSTDSRFTMDDLSLGDNYKFLDVFFIKSNDEIIRRNKKKRERNESNQVLPRLACQIFEKKILKLSKKDRENFPVCQYNPSSPMIRGIFSSESEFKRKRNTIEHVGYHCEDGSTLVFYCWNIFSTLIFVKECLKRFGTEGDKFILVYKDKDGENEAMESNSQTMAIEEHIRSYSELLLISKNIVFRGAPGTGKTYLSKQIAANIVSNGRTSDINSLSQDEINQIDFVQFHPSYDYTDFIEGFRPSEAENNQIGFTLKPGKFKVFIEKAQKFESADRQDNFAQAWGKFFEAVTEAMETSQGYNELKTLTGKPMGNILSYDNNGVQGIFKKDTTQYLNYNQIYNVYRGLPGVPEGGFDNYRKAVVKHLKEKFELKDYIVGEVKNDKDKFVFIIDEINRGEISKIFGELFFSIDPDYRGIKGAVSTPYNSEEKLYIPENVYIIGTMNDIDRSVETFDFAMRRRFTFVEITADNSAQNMSLNEETKEIMHRLNNAIVDEGHLTQDYQIGASYFKNLDEGTLSIKNLWDYKLKPLLNDYFRGERLAIDKMRALENAYFGTSED</sequence>
<organism evidence="2 3">
    <name type="scientific">Streptococcus mitis</name>
    <dbReference type="NCBI Taxonomy" id="28037"/>
    <lineage>
        <taxon>Bacteria</taxon>
        <taxon>Bacillati</taxon>
        <taxon>Bacillota</taxon>
        <taxon>Bacilli</taxon>
        <taxon>Lactobacillales</taxon>
        <taxon>Streptococcaceae</taxon>
        <taxon>Streptococcus</taxon>
        <taxon>Streptococcus mitis group</taxon>
    </lineage>
</organism>
<accession>A0A7X1RMY4</accession>
<dbReference type="SMART" id="SM00382">
    <property type="entry name" value="AAA"/>
    <property type="match status" value="1"/>
</dbReference>
<dbReference type="GO" id="GO:0016887">
    <property type="term" value="F:ATP hydrolysis activity"/>
    <property type="evidence" value="ECO:0007669"/>
    <property type="project" value="InterPro"/>
</dbReference>
<reference evidence="2 3" key="1">
    <citation type="submission" date="2019-10" db="EMBL/GenBank/DDBJ databases">
        <title>Streptococcus mitis of the oral and urogenital tracts.</title>
        <authorList>
            <person name="Price T."/>
            <person name="Mores C.R."/>
            <person name="Putonti C."/>
            <person name="Wolfe A.J."/>
        </authorList>
    </citation>
    <scope>NUCLEOTIDE SEQUENCE [LARGE SCALE GENOMIC DNA]</scope>
    <source>
        <strain evidence="2 3">SM16</strain>
    </source>
</reference>